<proteinExistence type="predicted"/>
<dbReference type="Pfam" id="PF25209">
    <property type="entry name" value="Phage_capsid_4"/>
    <property type="match status" value="1"/>
</dbReference>
<dbReference type="AlphaFoldDB" id="A4TTU3"/>
<sequence length="54" mass="5798">MAAAKAADVNPFAGSLTMVVEPRLSSAGRWYVTADPAEIDGLEFAYLRAARGRR</sequence>
<gene>
    <name evidence="1" type="ORF">MGR_1472</name>
</gene>
<dbReference type="EMBL" id="CU459003">
    <property type="protein sequence ID" value="CAM74050.1"/>
    <property type="molecule type" value="Genomic_DNA"/>
</dbReference>
<reference evidence="1" key="1">
    <citation type="journal article" date="2007" name="J. Bacteriol.">
        <title>Comparative genome analysis of four magnetotactic bacteria reveals a complex set of group-specific genes implicated in magnetosome biomineralization and function.</title>
        <authorList>
            <person name="Richter M."/>
            <person name="Kube M."/>
            <person name="Bazylinski D.A."/>
            <person name="Lombardot T."/>
            <person name="Gloeckner F.O."/>
            <person name="Reinhardt R."/>
            <person name="Schueler D."/>
        </authorList>
    </citation>
    <scope>NUCLEOTIDE SEQUENCE</scope>
    <source>
        <strain evidence="1">MSR-1</strain>
    </source>
</reference>
<accession>A4TTU3</accession>
<evidence type="ECO:0000313" key="1">
    <source>
        <dbReference type="EMBL" id="CAM74050.1"/>
    </source>
</evidence>
<organism evidence="1">
    <name type="scientific">Magnetospirillum gryphiswaldense</name>
    <dbReference type="NCBI Taxonomy" id="55518"/>
    <lineage>
        <taxon>Bacteria</taxon>
        <taxon>Pseudomonadati</taxon>
        <taxon>Pseudomonadota</taxon>
        <taxon>Alphaproteobacteria</taxon>
        <taxon>Rhodospirillales</taxon>
        <taxon>Rhodospirillaceae</taxon>
        <taxon>Magnetospirillum</taxon>
    </lineage>
</organism>
<name>A4TTU3_9PROT</name>
<protein>
    <submittedName>
        <fullName evidence="1">Flavoprotein involved in K+ transport</fullName>
    </submittedName>
</protein>